<keyword evidence="2" id="KW-1185">Reference proteome</keyword>
<dbReference type="Proteomes" id="UP001174909">
    <property type="component" value="Unassembled WGS sequence"/>
</dbReference>
<name>A0AA35X8Q7_GEOBA</name>
<organism evidence="1 2">
    <name type="scientific">Geodia barretti</name>
    <name type="common">Barrett's horny sponge</name>
    <dbReference type="NCBI Taxonomy" id="519541"/>
    <lineage>
        <taxon>Eukaryota</taxon>
        <taxon>Metazoa</taxon>
        <taxon>Porifera</taxon>
        <taxon>Demospongiae</taxon>
        <taxon>Heteroscleromorpha</taxon>
        <taxon>Tetractinellida</taxon>
        <taxon>Astrophorina</taxon>
        <taxon>Geodiidae</taxon>
        <taxon>Geodia</taxon>
    </lineage>
</organism>
<evidence type="ECO:0000313" key="1">
    <source>
        <dbReference type="EMBL" id="CAI8041727.1"/>
    </source>
</evidence>
<comment type="caution">
    <text evidence="1">The sequence shown here is derived from an EMBL/GenBank/DDBJ whole genome shotgun (WGS) entry which is preliminary data.</text>
</comment>
<proteinExistence type="predicted"/>
<accession>A0AA35X8Q7</accession>
<protein>
    <submittedName>
        <fullName evidence="1">Uncharacterized protein</fullName>
    </submittedName>
</protein>
<reference evidence="1" key="1">
    <citation type="submission" date="2023-03" db="EMBL/GenBank/DDBJ databases">
        <authorList>
            <person name="Steffen K."/>
            <person name="Cardenas P."/>
        </authorList>
    </citation>
    <scope>NUCLEOTIDE SEQUENCE</scope>
</reference>
<evidence type="ECO:0000313" key="2">
    <source>
        <dbReference type="Proteomes" id="UP001174909"/>
    </source>
</evidence>
<dbReference type="AlphaFoldDB" id="A0AA35X8Q7"/>
<gene>
    <name evidence="1" type="ORF">GBAR_LOCUS23158</name>
</gene>
<sequence length="88" mass="9427">MQTHKYDKSQLPHVLCTFCTLFVRWSSLSLGHLGCQRGSGCRRLLGAPGLHPLAVECPGDIVDMGHSVPLVPHVPDVAGTARNTHGST</sequence>
<dbReference type="EMBL" id="CASHTH010003203">
    <property type="protein sequence ID" value="CAI8041727.1"/>
    <property type="molecule type" value="Genomic_DNA"/>
</dbReference>